<accession>A0A3E0DMC8</accession>
<sequence length="95" mass="10209">MQCRSHCGACCTAPSISSAIPGMPNGKAAGQACIHLMSDYRCAIFTDPARPKVCSDFTAEEMICGNSREEAMQIIHSIEESTTPTDQQVIARSNQ</sequence>
<proteinExistence type="predicted"/>
<name>A0A3E0DMC8_9GAMM</name>
<organism evidence="1 2">
    <name type="scientific">Marinomonas pollencensis</name>
    <dbReference type="NCBI Taxonomy" id="491954"/>
    <lineage>
        <taxon>Bacteria</taxon>
        <taxon>Pseudomonadati</taxon>
        <taxon>Pseudomonadota</taxon>
        <taxon>Gammaproteobacteria</taxon>
        <taxon>Oceanospirillales</taxon>
        <taxon>Oceanospirillaceae</taxon>
        <taxon>Marinomonas</taxon>
    </lineage>
</organism>
<dbReference type="Proteomes" id="UP000256542">
    <property type="component" value="Unassembled WGS sequence"/>
</dbReference>
<comment type="caution">
    <text evidence="1">The sequence shown here is derived from an EMBL/GenBank/DDBJ whole genome shotgun (WGS) entry which is preliminary data.</text>
</comment>
<dbReference type="InterPro" id="IPR052572">
    <property type="entry name" value="UPF0153_domain"/>
</dbReference>
<dbReference type="Pfam" id="PF03692">
    <property type="entry name" value="CxxCxxCC"/>
    <property type="match status" value="1"/>
</dbReference>
<dbReference type="PANTHER" id="PTHR36931:SF1">
    <property type="entry name" value="UPF0153 PROTEIN YEIW"/>
    <property type="match status" value="1"/>
</dbReference>
<dbReference type="OrthoDB" id="9803986at2"/>
<evidence type="ECO:0000313" key="2">
    <source>
        <dbReference type="Proteomes" id="UP000256542"/>
    </source>
</evidence>
<keyword evidence="2" id="KW-1185">Reference proteome</keyword>
<dbReference type="InterPro" id="IPR005358">
    <property type="entry name" value="Puta_zinc/iron-chelating_dom"/>
</dbReference>
<dbReference type="RefSeq" id="WP_115897750.1">
    <property type="nucleotide sequence ID" value="NZ_QUNG01000006.1"/>
</dbReference>
<dbReference type="PANTHER" id="PTHR36931">
    <property type="entry name" value="UPF0153 PROTEIN YEIW"/>
    <property type="match status" value="1"/>
</dbReference>
<dbReference type="AlphaFoldDB" id="A0A3E0DMC8"/>
<dbReference type="EMBL" id="QUNG01000006">
    <property type="protein sequence ID" value="REG83272.1"/>
    <property type="molecule type" value="Genomic_DNA"/>
</dbReference>
<evidence type="ECO:0000313" key="1">
    <source>
        <dbReference type="EMBL" id="REG83272.1"/>
    </source>
</evidence>
<gene>
    <name evidence="1" type="ORF">DFP81_106132</name>
</gene>
<reference evidence="1 2" key="1">
    <citation type="submission" date="2018-08" db="EMBL/GenBank/DDBJ databases">
        <title>Genomic Encyclopedia of Type Strains, Phase III (KMG-III): the genomes of soil and plant-associated and newly described type strains.</title>
        <authorList>
            <person name="Whitman W."/>
        </authorList>
    </citation>
    <scope>NUCLEOTIDE SEQUENCE [LARGE SCALE GENOMIC DNA]</scope>
    <source>
        <strain evidence="1 2">CECT 7375</strain>
    </source>
</reference>
<protein>
    <submittedName>
        <fullName evidence="1">Uncharacterized protein</fullName>
    </submittedName>
</protein>